<organism evidence="3 4">
    <name type="scientific">Periconia macrospinosa</name>
    <dbReference type="NCBI Taxonomy" id="97972"/>
    <lineage>
        <taxon>Eukaryota</taxon>
        <taxon>Fungi</taxon>
        <taxon>Dikarya</taxon>
        <taxon>Ascomycota</taxon>
        <taxon>Pezizomycotina</taxon>
        <taxon>Dothideomycetes</taxon>
        <taxon>Pleosporomycetidae</taxon>
        <taxon>Pleosporales</taxon>
        <taxon>Massarineae</taxon>
        <taxon>Periconiaceae</taxon>
        <taxon>Periconia</taxon>
    </lineage>
</organism>
<gene>
    <name evidence="3" type="ORF">DM02DRAFT_616072</name>
</gene>
<evidence type="ECO:0000259" key="2">
    <source>
        <dbReference type="Pfam" id="PF25484"/>
    </source>
</evidence>
<reference evidence="3 4" key="1">
    <citation type="journal article" date="2018" name="Sci. Rep.">
        <title>Comparative genomics provides insights into the lifestyle and reveals functional heterogeneity of dark septate endophytic fungi.</title>
        <authorList>
            <person name="Knapp D.G."/>
            <person name="Nemeth J.B."/>
            <person name="Barry K."/>
            <person name="Hainaut M."/>
            <person name="Henrissat B."/>
            <person name="Johnson J."/>
            <person name="Kuo A."/>
            <person name="Lim J.H.P."/>
            <person name="Lipzen A."/>
            <person name="Nolan M."/>
            <person name="Ohm R.A."/>
            <person name="Tamas L."/>
            <person name="Grigoriev I.V."/>
            <person name="Spatafora J.W."/>
            <person name="Nagy L.G."/>
            <person name="Kovacs G.M."/>
        </authorList>
    </citation>
    <scope>NUCLEOTIDE SEQUENCE [LARGE SCALE GENOMIC DNA]</scope>
    <source>
        <strain evidence="3 4">DSE2036</strain>
    </source>
</reference>
<keyword evidence="4" id="KW-1185">Reference proteome</keyword>
<sequence length="202" mass="22286">MKTVSILSALFGLTLAQYDTYSAPFRLVLSSDDPTLNNTALGACHEGAAVEGLCKTNQTTSDPPTFYTTFYQATSSNSGSTYDTPSILYYNLTISSGTQIPSAMRFSQDYTSDVAIPLFMPGNSTYTPVYVDQDCEELYIPRRVDDSVSPPNPLAPPEKVKSWYVCLTKEAYEYYTLVWHVGGRGSPANPSCEEVQVRRVFT</sequence>
<feature type="signal peptide" evidence="1">
    <location>
        <begin position="1"/>
        <end position="16"/>
    </location>
</feature>
<proteinExistence type="predicted"/>
<dbReference type="Pfam" id="PF25484">
    <property type="entry name" value="DUF7907"/>
    <property type="match status" value="1"/>
</dbReference>
<dbReference type="Proteomes" id="UP000244855">
    <property type="component" value="Unassembled WGS sequence"/>
</dbReference>
<evidence type="ECO:0000313" key="4">
    <source>
        <dbReference type="Proteomes" id="UP000244855"/>
    </source>
</evidence>
<feature type="domain" description="DUF7907" evidence="2">
    <location>
        <begin position="22"/>
        <end position="200"/>
    </location>
</feature>
<dbReference type="InterPro" id="IPR057229">
    <property type="entry name" value="DUF7907"/>
</dbReference>
<dbReference type="EMBL" id="KZ805422">
    <property type="protein sequence ID" value="PVH98042.1"/>
    <property type="molecule type" value="Genomic_DNA"/>
</dbReference>
<name>A0A2V1DIQ1_9PLEO</name>
<dbReference type="STRING" id="97972.A0A2V1DIQ1"/>
<keyword evidence="1" id="KW-0732">Signal</keyword>
<dbReference type="AlphaFoldDB" id="A0A2V1DIQ1"/>
<protein>
    <recommendedName>
        <fullName evidence="2">DUF7907 domain-containing protein</fullName>
    </recommendedName>
</protein>
<evidence type="ECO:0000313" key="3">
    <source>
        <dbReference type="EMBL" id="PVH98042.1"/>
    </source>
</evidence>
<feature type="chain" id="PRO_5015906035" description="DUF7907 domain-containing protein" evidence="1">
    <location>
        <begin position="17"/>
        <end position="202"/>
    </location>
</feature>
<accession>A0A2V1DIQ1</accession>
<dbReference type="OrthoDB" id="3515453at2759"/>
<evidence type="ECO:0000256" key="1">
    <source>
        <dbReference type="SAM" id="SignalP"/>
    </source>
</evidence>